<name>A0A940YK81_9BURK</name>
<dbReference type="Proteomes" id="UP000678374">
    <property type="component" value="Unassembled WGS sequence"/>
</dbReference>
<protein>
    <submittedName>
        <fullName evidence="1">Uncharacterized protein</fullName>
    </submittedName>
</protein>
<accession>A0A940YK81</accession>
<dbReference type="AlphaFoldDB" id="A0A940YK81"/>
<comment type="caution">
    <text evidence="1">The sequence shown here is derived from an EMBL/GenBank/DDBJ whole genome shotgun (WGS) entry which is preliminary data.</text>
</comment>
<dbReference type="RefSeq" id="WP_210804356.1">
    <property type="nucleotide sequence ID" value="NZ_JAGQDE010000035.1"/>
</dbReference>
<sequence length="242" mass="26291">MSDAPARASSAQRQRLRALWRSAGWPSRDMLELELIGAGWVERLLDADGRETLRLTDAGIAQLLSARRQHQAALGAHEALAARVAQAMQRDGRLAWRGLALRAPLVQAEAEGGSRTRWVVAMPDVYSIRQTTREDALLPIAHEVKVSRADLLADLRRPAKGEAYRALASECWYVLAAGIAQADEIPPLFGVLQATPGGALEVLRPAPRRPFTPMLGLWMALARATPEPPDEESPQAPLGPVA</sequence>
<organism evidence="1 2">
    <name type="scientific">Ideonella aquatica</name>
    <dbReference type="NCBI Taxonomy" id="2824119"/>
    <lineage>
        <taxon>Bacteria</taxon>
        <taxon>Pseudomonadati</taxon>
        <taxon>Pseudomonadota</taxon>
        <taxon>Betaproteobacteria</taxon>
        <taxon>Burkholderiales</taxon>
        <taxon>Sphaerotilaceae</taxon>
        <taxon>Ideonella</taxon>
    </lineage>
</organism>
<gene>
    <name evidence="1" type="ORF">KAK06_22215</name>
</gene>
<evidence type="ECO:0000313" key="2">
    <source>
        <dbReference type="Proteomes" id="UP000678374"/>
    </source>
</evidence>
<reference evidence="1" key="1">
    <citation type="submission" date="2021-04" db="EMBL/GenBank/DDBJ databases">
        <title>The genome sequence of Ideonella sp. 4Y11.</title>
        <authorList>
            <person name="Liu Y."/>
        </authorList>
    </citation>
    <scope>NUCLEOTIDE SEQUENCE</scope>
    <source>
        <strain evidence="1">4Y11</strain>
    </source>
</reference>
<keyword evidence="2" id="KW-1185">Reference proteome</keyword>
<evidence type="ECO:0000313" key="1">
    <source>
        <dbReference type="EMBL" id="MBQ0961670.1"/>
    </source>
</evidence>
<proteinExistence type="predicted"/>
<dbReference type="EMBL" id="JAGQDE010000035">
    <property type="protein sequence ID" value="MBQ0961670.1"/>
    <property type="molecule type" value="Genomic_DNA"/>
</dbReference>